<evidence type="ECO:0000313" key="2">
    <source>
        <dbReference type="Proteomes" id="UP001367508"/>
    </source>
</evidence>
<organism evidence="1 2">
    <name type="scientific">Canavalia gladiata</name>
    <name type="common">Sword bean</name>
    <name type="synonym">Dolichos gladiatus</name>
    <dbReference type="NCBI Taxonomy" id="3824"/>
    <lineage>
        <taxon>Eukaryota</taxon>
        <taxon>Viridiplantae</taxon>
        <taxon>Streptophyta</taxon>
        <taxon>Embryophyta</taxon>
        <taxon>Tracheophyta</taxon>
        <taxon>Spermatophyta</taxon>
        <taxon>Magnoliopsida</taxon>
        <taxon>eudicotyledons</taxon>
        <taxon>Gunneridae</taxon>
        <taxon>Pentapetalae</taxon>
        <taxon>rosids</taxon>
        <taxon>fabids</taxon>
        <taxon>Fabales</taxon>
        <taxon>Fabaceae</taxon>
        <taxon>Papilionoideae</taxon>
        <taxon>50 kb inversion clade</taxon>
        <taxon>NPAAA clade</taxon>
        <taxon>indigoferoid/millettioid clade</taxon>
        <taxon>Phaseoleae</taxon>
        <taxon>Canavalia</taxon>
    </lineage>
</organism>
<gene>
    <name evidence="1" type="ORF">VNO77_22751</name>
</gene>
<comment type="caution">
    <text evidence="1">The sequence shown here is derived from an EMBL/GenBank/DDBJ whole genome shotgun (WGS) entry which is preliminary data.</text>
</comment>
<proteinExistence type="predicted"/>
<accession>A0AAN9QB30</accession>
<name>A0AAN9QB30_CANGL</name>
<protein>
    <submittedName>
        <fullName evidence="1">Uncharacterized protein</fullName>
    </submittedName>
</protein>
<keyword evidence="2" id="KW-1185">Reference proteome</keyword>
<sequence>MHCAKKSNAPFCELQFIQIRPFCYCQPPLHIHASRDLLYQTYCRWCSLVLILMLHFEWSVTMNEKQYLDFSSSSAQGFIHINIEVPKHVMAGPKQNIDCHLWMSLLQQQICGYVSVTESSGCGCFFKKGNYLEELDGCTYLLEMNSYLPRSYAENYQVSRHTSQVKKSDQFTEIYQDH</sequence>
<dbReference type="Proteomes" id="UP001367508">
    <property type="component" value="Unassembled WGS sequence"/>
</dbReference>
<dbReference type="AlphaFoldDB" id="A0AAN9QB30"/>
<evidence type="ECO:0000313" key="1">
    <source>
        <dbReference type="EMBL" id="KAK7328637.1"/>
    </source>
</evidence>
<reference evidence="1 2" key="1">
    <citation type="submission" date="2024-01" db="EMBL/GenBank/DDBJ databases">
        <title>The genomes of 5 underutilized Papilionoideae crops provide insights into root nodulation and disease resistanc.</title>
        <authorList>
            <person name="Jiang F."/>
        </authorList>
    </citation>
    <scope>NUCLEOTIDE SEQUENCE [LARGE SCALE GENOMIC DNA]</scope>
    <source>
        <strain evidence="1">LVBAO_FW01</strain>
        <tissue evidence="1">Leaves</tissue>
    </source>
</reference>
<dbReference type="EMBL" id="JAYMYQ010000005">
    <property type="protein sequence ID" value="KAK7328637.1"/>
    <property type="molecule type" value="Genomic_DNA"/>
</dbReference>